<feature type="signal peptide" evidence="1">
    <location>
        <begin position="1"/>
        <end position="20"/>
    </location>
</feature>
<dbReference type="RefSeq" id="WP_106002757.1">
    <property type="nucleotide sequence ID" value="NZ_CP027527.1"/>
</dbReference>
<reference evidence="2" key="1">
    <citation type="journal article" date="2007" name="J. Bacteriol.">
        <title>Comparative genome analysis of four magnetotactic bacteria reveals a complex set of group-specific genes implicated in magnetosome biomineralization and function.</title>
        <authorList>
            <person name="Richter M."/>
            <person name="Kube M."/>
            <person name="Bazylinski D.A."/>
            <person name="Lombardot T."/>
            <person name="Gloeckner F.O."/>
            <person name="Reinhardt R."/>
            <person name="Schueler D."/>
        </authorList>
    </citation>
    <scope>NUCLEOTIDE SEQUENCE</scope>
    <source>
        <strain evidence="2">MSR-1</strain>
    </source>
</reference>
<name>A4TYG2_9PROT</name>
<evidence type="ECO:0000313" key="2">
    <source>
        <dbReference type="EMBL" id="CAM75669.1"/>
    </source>
</evidence>
<feature type="chain" id="PRO_5002674277" evidence="1">
    <location>
        <begin position="21"/>
        <end position="285"/>
    </location>
</feature>
<dbReference type="Pfam" id="PF11958">
    <property type="entry name" value="DUF3472"/>
    <property type="match status" value="1"/>
</dbReference>
<dbReference type="AlphaFoldDB" id="A4TYG2"/>
<dbReference type="InterPro" id="IPR021862">
    <property type="entry name" value="DUF3472"/>
</dbReference>
<gene>
    <name evidence="2" type="ORF">MGR_3392</name>
</gene>
<evidence type="ECO:0000256" key="1">
    <source>
        <dbReference type="SAM" id="SignalP"/>
    </source>
</evidence>
<dbReference type="EMBL" id="CU459003">
    <property type="protein sequence ID" value="CAM75669.1"/>
    <property type="molecule type" value="Genomic_DNA"/>
</dbReference>
<sequence>MRMFLAVMLAGAFLVSNVRAEMKSDAETCEAITGGRWKQPAWHLVDMWYDLGDSQPFKSLTIEVEVDGDVTEPGRDKLIYIAPIYGKINGSGFYFGMQTDVSRPGGAKRGFIFSRWGRASSEDAAPAEGGWSAALTHAQSNEGDFAGVRVAYPWKAGRYLFRMEPTMSDDGGTWVALVVGEYDSGKVIEVGSVRFPGQDLTIDKDAVSFVEIYGHEVIDNICRTRMPSTGVAVFRQLEVNERAIDLRRRSSCVFPRDVPPLATVSRSPDDVVVEFGRTPRGERCK</sequence>
<protein>
    <submittedName>
        <fullName evidence="2">Secreted protein</fullName>
    </submittedName>
</protein>
<organism evidence="2">
    <name type="scientific">Magnetospirillum gryphiswaldense</name>
    <dbReference type="NCBI Taxonomy" id="55518"/>
    <lineage>
        <taxon>Bacteria</taxon>
        <taxon>Pseudomonadati</taxon>
        <taxon>Pseudomonadota</taxon>
        <taxon>Alphaproteobacteria</taxon>
        <taxon>Rhodospirillales</taxon>
        <taxon>Rhodospirillaceae</taxon>
        <taxon>Magnetospirillum</taxon>
    </lineage>
</organism>
<proteinExistence type="predicted"/>
<keyword evidence="1" id="KW-0732">Signal</keyword>
<accession>A4TYG2</accession>